<reference evidence="2" key="2">
    <citation type="submission" date="2023-02" db="EMBL/GenBank/DDBJ databases">
        <title>Pectobacterium carotovorum subsp. carotovorum NBRC 12380.</title>
        <authorList>
            <person name="Ichikawa N."/>
            <person name="Sato H."/>
            <person name="Tonouchi N."/>
        </authorList>
    </citation>
    <scope>NUCLEOTIDE SEQUENCE</scope>
    <source>
        <strain evidence="2">NBRC 12380</strain>
    </source>
</reference>
<dbReference type="Proteomes" id="UP001058167">
    <property type="component" value="Unassembled WGS sequence"/>
</dbReference>
<evidence type="ECO:0000313" key="4">
    <source>
        <dbReference type="Proteomes" id="UP001165145"/>
    </source>
</evidence>
<dbReference type="InterPro" id="IPR008914">
    <property type="entry name" value="PEBP"/>
</dbReference>
<gene>
    <name evidence="2" type="ORF">Pcaca03_05960</name>
    <name evidence="1" type="ORF">SOASR016_05980</name>
</gene>
<proteinExistence type="predicted"/>
<dbReference type="InterPro" id="IPR036610">
    <property type="entry name" value="PEBP-like_sf"/>
</dbReference>
<evidence type="ECO:0000313" key="3">
    <source>
        <dbReference type="Proteomes" id="UP001058167"/>
    </source>
</evidence>
<keyword evidence="3" id="KW-1185">Reference proteome</keyword>
<evidence type="ECO:0000313" key="2">
    <source>
        <dbReference type="EMBL" id="GLV68152.1"/>
    </source>
</evidence>
<reference evidence="1" key="1">
    <citation type="submission" date="2022-06" db="EMBL/GenBank/DDBJ databases">
        <title>Draft genome sequences of Pectobacterium carotovorum subsp. carotovorum str. NBRC12380.</title>
        <authorList>
            <person name="Wakabayashi Y."/>
            <person name="Kojima K."/>
        </authorList>
    </citation>
    <scope>NUCLEOTIDE SEQUENCE</scope>
    <source>
        <strain evidence="1">NBRC 12380</strain>
    </source>
</reference>
<dbReference type="EMBL" id="BRLF01000001">
    <property type="protein sequence ID" value="GKX45846.1"/>
    <property type="molecule type" value="Genomic_DNA"/>
</dbReference>
<comment type="caution">
    <text evidence="2">The sequence shown here is derived from an EMBL/GenBank/DDBJ whole genome shotgun (WGS) entry which is preliminary data.</text>
</comment>
<accession>A0AAI9KXZ1</accession>
<dbReference type="Gene3D" id="3.90.280.10">
    <property type="entry name" value="PEBP-like"/>
    <property type="match status" value="1"/>
</dbReference>
<dbReference type="CDD" id="cd00865">
    <property type="entry name" value="PEBP_bact_arch"/>
    <property type="match status" value="1"/>
</dbReference>
<name>A0AAI9KXZ1_PECCC</name>
<dbReference type="EMBL" id="BSRL01000001">
    <property type="protein sequence ID" value="GLV68152.1"/>
    <property type="molecule type" value="Genomic_DNA"/>
</dbReference>
<evidence type="ECO:0000313" key="1">
    <source>
        <dbReference type="EMBL" id="GKX45846.1"/>
    </source>
</evidence>
<organism evidence="2 4">
    <name type="scientific">Pectobacterium carotovorum subsp. carotovorum</name>
    <name type="common">Erwinia carotovora subsp. carotovora</name>
    <dbReference type="NCBI Taxonomy" id="555"/>
    <lineage>
        <taxon>Bacteria</taxon>
        <taxon>Pseudomonadati</taxon>
        <taxon>Pseudomonadota</taxon>
        <taxon>Gammaproteobacteria</taxon>
        <taxon>Enterobacterales</taxon>
        <taxon>Pectobacteriaceae</taxon>
        <taxon>Pectobacterium</taxon>
    </lineage>
</organism>
<protein>
    <submittedName>
        <fullName evidence="2">Phosphatidylethanolamine-binding protein</fullName>
    </submittedName>
</protein>
<dbReference type="InterPro" id="IPR005247">
    <property type="entry name" value="YbhB_YbcL/LppC-like"/>
</dbReference>
<dbReference type="AlphaFoldDB" id="A0AAI9KXZ1"/>
<dbReference type="SUPFAM" id="SSF49777">
    <property type="entry name" value="PEBP-like"/>
    <property type="match status" value="1"/>
</dbReference>
<dbReference type="Proteomes" id="UP001165145">
    <property type="component" value="Unassembled WGS sequence"/>
</dbReference>
<dbReference type="NCBIfam" id="TIGR00481">
    <property type="entry name" value="YbhB/YbcL family Raf kinase inhibitor-like protein"/>
    <property type="match status" value="1"/>
</dbReference>
<sequence>MFSFFYNDSTPTGITIKSTTMLQLSSHSFQDGETIPGEFAFAVPDATSHIALSSNHNPHLAWHGAPEGTQSFVLICHDPDVPSRGDDVNQEGREVSASLPRVDFYHWLLLDIPASVNEIPAASHSTGITPRGKAGPDAPTGLRHGVNDYTVWFASDEQMNGTYYGYDGPCPPWNDAIVHHYIFTLYALATPALTIEGELNGANVRAALANAPVLAEATLTGLYTLNPALL</sequence>
<dbReference type="Pfam" id="PF01161">
    <property type="entry name" value="PBP"/>
    <property type="match status" value="1"/>
</dbReference>
<dbReference type="PANTHER" id="PTHR30289:SF1">
    <property type="entry name" value="PEBP (PHOSPHATIDYLETHANOLAMINE-BINDING PROTEIN) FAMILY PROTEIN"/>
    <property type="match status" value="1"/>
</dbReference>
<dbReference type="PANTHER" id="PTHR30289">
    <property type="entry name" value="UNCHARACTERIZED PROTEIN YBCL-RELATED"/>
    <property type="match status" value="1"/>
</dbReference>